<gene>
    <name evidence="1" type="ORF">BN2614_LOCUS1</name>
</gene>
<dbReference type="AlphaFoldDB" id="A0A9X9PSZ6"/>
<sequence length="31" mass="3724">MSMPVYLARKVTTEDINREVMYWYGLKEDQG</sequence>
<dbReference type="Proteomes" id="UP000269945">
    <property type="component" value="Unassembled WGS sequence"/>
</dbReference>
<evidence type="ECO:0000313" key="2">
    <source>
        <dbReference type="Proteomes" id="UP000269945"/>
    </source>
</evidence>
<accession>A0A9X9PSZ6</accession>
<proteinExistence type="predicted"/>
<organism evidence="1 2">
    <name type="scientific">Gulo gulo</name>
    <name type="common">Wolverine</name>
    <name type="synonym">Gluton</name>
    <dbReference type="NCBI Taxonomy" id="48420"/>
    <lineage>
        <taxon>Eukaryota</taxon>
        <taxon>Metazoa</taxon>
        <taxon>Chordata</taxon>
        <taxon>Craniata</taxon>
        <taxon>Vertebrata</taxon>
        <taxon>Euteleostomi</taxon>
        <taxon>Mammalia</taxon>
        <taxon>Eutheria</taxon>
        <taxon>Laurasiatheria</taxon>
        <taxon>Carnivora</taxon>
        <taxon>Caniformia</taxon>
        <taxon>Musteloidea</taxon>
        <taxon>Mustelidae</taxon>
        <taxon>Guloninae</taxon>
        <taxon>Gulo</taxon>
    </lineage>
</organism>
<comment type="caution">
    <text evidence="1">The sequence shown here is derived from an EMBL/GenBank/DDBJ whole genome shotgun (WGS) entry which is preliminary data.</text>
</comment>
<dbReference type="EMBL" id="CYRY02000390">
    <property type="protein sequence ID" value="VCW49886.1"/>
    <property type="molecule type" value="Genomic_DNA"/>
</dbReference>
<evidence type="ECO:0000313" key="1">
    <source>
        <dbReference type="EMBL" id="VCW49886.1"/>
    </source>
</evidence>
<protein>
    <submittedName>
        <fullName evidence="1">Uncharacterized protein</fullName>
    </submittedName>
</protein>
<keyword evidence="2" id="KW-1185">Reference proteome</keyword>
<name>A0A9X9PSZ6_GULGU</name>
<reference evidence="1 2" key="1">
    <citation type="submission" date="2018-10" db="EMBL/GenBank/DDBJ databases">
        <authorList>
            <person name="Ekblom R."/>
            <person name="Jareborg N."/>
        </authorList>
    </citation>
    <scope>NUCLEOTIDE SEQUENCE [LARGE SCALE GENOMIC DNA]</scope>
    <source>
        <tissue evidence="1">Muscle</tissue>
    </source>
</reference>